<keyword evidence="3" id="KW-0862">Zinc</keyword>
<dbReference type="Proteomes" id="UP000694397">
    <property type="component" value="Chromosome 6"/>
</dbReference>
<dbReference type="GO" id="GO:0000209">
    <property type="term" value="P:protein polyubiquitination"/>
    <property type="evidence" value="ECO:0007669"/>
    <property type="project" value="InterPro"/>
</dbReference>
<reference evidence="8" key="3">
    <citation type="submission" date="2025-09" db="UniProtKB">
        <authorList>
            <consortium name="Ensembl"/>
        </authorList>
    </citation>
    <scope>IDENTIFICATION</scope>
</reference>
<dbReference type="PANTHER" id="PTHR46717">
    <property type="entry name" value="E3 UBIQUITIN-PROTEIN LIGASE RNF180"/>
    <property type="match status" value="1"/>
</dbReference>
<dbReference type="SUPFAM" id="SSF57850">
    <property type="entry name" value="RING/U-box"/>
    <property type="match status" value="1"/>
</dbReference>
<keyword evidence="6" id="KW-1133">Transmembrane helix</keyword>
<dbReference type="Pfam" id="PF13920">
    <property type="entry name" value="zf-C3HC4_3"/>
    <property type="match status" value="1"/>
</dbReference>
<dbReference type="PROSITE" id="PS00518">
    <property type="entry name" value="ZF_RING_1"/>
    <property type="match status" value="1"/>
</dbReference>
<evidence type="ECO:0000256" key="2">
    <source>
        <dbReference type="ARBA" id="ARBA00022771"/>
    </source>
</evidence>
<dbReference type="GO" id="GO:0061630">
    <property type="term" value="F:ubiquitin protein ligase activity"/>
    <property type="evidence" value="ECO:0007669"/>
    <property type="project" value="InterPro"/>
</dbReference>
<dbReference type="Pfam" id="PF19332">
    <property type="entry name" value="RNF180_C"/>
    <property type="match status" value="1"/>
</dbReference>
<dbReference type="CDD" id="cd16554">
    <property type="entry name" value="RING-HC_RNF180"/>
    <property type="match status" value="1"/>
</dbReference>
<evidence type="ECO:0000256" key="6">
    <source>
        <dbReference type="SAM" id="Phobius"/>
    </source>
</evidence>
<dbReference type="GO" id="GO:0032436">
    <property type="term" value="P:positive regulation of proteasomal ubiquitin-dependent protein catabolic process"/>
    <property type="evidence" value="ECO:0007669"/>
    <property type="project" value="TreeGrafter"/>
</dbReference>
<proteinExistence type="predicted"/>
<dbReference type="InterPro" id="IPR013083">
    <property type="entry name" value="Znf_RING/FYVE/PHD"/>
</dbReference>
<feature type="transmembrane region" description="Helical" evidence="6">
    <location>
        <begin position="379"/>
        <end position="403"/>
    </location>
</feature>
<dbReference type="GO" id="GO:0008270">
    <property type="term" value="F:zinc ion binding"/>
    <property type="evidence" value="ECO:0007669"/>
    <property type="project" value="UniProtKB-KW"/>
</dbReference>
<keyword evidence="9" id="KW-1185">Reference proteome</keyword>
<dbReference type="SMART" id="SM00184">
    <property type="entry name" value="RING"/>
    <property type="match status" value="1"/>
</dbReference>
<dbReference type="GO" id="GO:0042428">
    <property type="term" value="P:serotonin metabolic process"/>
    <property type="evidence" value="ECO:0007669"/>
    <property type="project" value="TreeGrafter"/>
</dbReference>
<dbReference type="InterPro" id="IPR017907">
    <property type="entry name" value="Znf_RING_CS"/>
</dbReference>
<evidence type="ECO:0000256" key="3">
    <source>
        <dbReference type="ARBA" id="ARBA00022833"/>
    </source>
</evidence>
<keyword evidence="6" id="KW-0472">Membrane</keyword>
<dbReference type="AlphaFoldDB" id="A0A8C9R6B2"/>
<evidence type="ECO:0000256" key="4">
    <source>
        <dbReference type="PROSITE-ProRule" id="PRU00175"/>
    </source>
</evidence>
<reference evidence="8 9" key="1">
    <citation type="submission" date="2019-04" db="EMBL/GenBank/DDBJ databases">
        <authorList>
            <consortium name="Wellcome Sanger Institute Data Sharing"/>
        </authorList>
    </citation>
    <scope>NUCLEOTIDE SEQUENCE [LARGE SCALE GENOMIC DNA]</scope>
</reference>
<dbReference type="GO" id="GO:0005789">
    <property type="term" value="C:endoplasmic reticulum membrane"/>
    <property type="evidence" value="ECO:0007669"/>
    <property type="project" value="TreeGrafter"/>
</dbReference>
<keyword evidence="6" id="KW-0812">Transmembrane</keyword>
<evidence type="ECO:0000313" key="9">
    <source>
        <dbReference type="Proteomes" id="UP000694397"/>
    </source>
</evidence>
<evidence type="ECO:0000313" key="8">
    <source>
        <dbReference type="Ensembl" id="ENSSFOP00015005514.2"/>
    </source>
</evidence>
<dbReference type="PANTHER" id="PTHR46717:SF1">
    <property type="entry name" value="E3 UBIQUITIN-PROTEIN LIGASE RNF180"/>
    <property type="match status" value="1"/>
</dbReference>
<dbReference type="InterPro" id="IPR033263">
    <property type="entry name" value="RNF180"/>
</dbReference>
<reference evidence="8" key="2">
    <citation type="submission" date="2025-08" db="UniProtKB">
        <authorList>
            <consortium name="Ensembl"/>
        </authorList>
    </citation>
    <scope>IDENTIFICATION</scope>
</reference>
<organism evidence="8 9">
    <name type="scientific">Scleropages formosus</name>
    <name type="common">Asian bonytongue</name>
    <name type="synonym">Osteoglossum formosum</name>
    <dbReference type="NCBI Taxonomy" id="113540"/>
    <lineage>
        <taxon>Eukaryota</taxon>
        <taxon>Metazoa</taxon>
        <taxon>Chordata</taxon>
        <taxon>Craniata</taxon>
        <taxon>Vertebrata</taxon>
        <taxon>Euteleostomi</taxon>
        <taxon>Actinopterygii</taxon>
        <taxon>Neopterygii</taxon>
        <taxon>Teleostei</taxon>
        <taxon>Osteoglossocephala</taxon>
        <taxon>Osteoglossomorpha</taxon>
        <taxon>Osteoglossiformes</taxon>
        <taxon>Osteoglossidae</taxon>
        <taxon>Scleropages</taxon>
    </lineage>
</organism>
<gene>
    <name evidence="8" type="primary">rnf180</name>
</gene>
<feature type="domain" description="RING-type" evidence="7">
    <location>
        <begin position="245"/>
        <end position="287"/>
    </location>
</feature>
<dbReference type="InterPro" id="IPR001841">
    <property type="entry name" value="Znf_RING"/>
</dbReference>
<sequence length="406" mass="46207">SHRLNRTTEQDQEVEDAVLRCRRCRMCVVDSSDLLRVSECNIWHVNVDPLPRWILTAVQQAAWTMGKLHCGHCGARLGGFSFITRPSCPCGRTLAVHLCKSRVDRDRRCVLRVSPPMADVDEPTWGPRRTTRRLEDGSGPTSGASDPPPDAALRQPTGFHTGACESLHWTPPNGCGRNADWPALGPGAGRGSKPCFETEGPVKRDRNRLKSLRRKQRRRERWLQSQLQEHRQALPTGDDREGLTCAVCLDLYFSPYTCRPCGHVFCEPCLRTLAKNCPANTPCPLCRTTITHVFFHKELNHTAKTCFPKEYATRKQNFQKASCAKWPLPSCPKIFRIFGGLRRRGSPTGRRQFPHGGYRLDALAFQEDSRGWRFDMDMVIVYIYSVNWVIGFFVFCFLCYFFISSL</sequence>
<dbReference type="OrthoDB" id="6105938at2759"/>
<dbReference type="PROSITE" id="PS50089">
    <property type="entry name" value="ZF_RING_2"/>
    <property type="match status" value="1"/>
</dbReference>
<feature type="region of interest" description="Disordered" evidence="5">
    <location>
        <begin position="120"/>
        <end position="157"/>
    </location>
</feature>
<dbReference type="GO" id="GO:0031624">
    <property type="term" value="F:ubiquitin conjugating enzyme binding"/>
    <property type="evidence" value="ECO:0007669"/>
    <property type="project" value="TreeGrafter"/>
</dbReference>
<dbReference type="Ensembl" id="ENSSFOT00015005604.2">
    <property type="protein sequence ID" value="ENSSFOP00015005514.2"/>
    <property type="gene ID" value="ENSSFOG00015003614.2"/>
</dbReference>
<evidence type="ECO:0000256" key="1">
    <source>
        <dbReference type="ARBA" id="ARBA00022723"/>
    </source>
</evidence>
<dbReference type="FunFam" id="3.30.40.10:FF:001248">
    <property type="entry name" value="Ring finger protein 180"/>
    <property type="match status" value="1"/>
</dbReference>
<name>A0A8C9R6B2_SCLFO</name>
<evidence type="ECO:0000256" key="5">
    <source>
        <dbReference type="SAM" id="MobiDB-lite"/>
    </source>
</evidence>
<dbReference type="Gene3D" id="3.30.40.10">
    <property type="entry name" value="Zinc/RING finger domain, C3HC4 (zinc finger)"/>
    <property type="match status" value="1"/>
</dbReference>
<accession>A0A8C9R6B2</accession>
<dbReference type="InterPro" id="IPR045790">
    <property type="entry name" value="RNF180_C"/>
</dbReference>
<keyword evidence="1" id="KW-0479">Metal-binding</keyword>
<dbReference type="GO" id="GO:0042415">
    <property type="term" value="P:norepinephrine metabolic process"/>
    <property type="evidence" value="ECO:0007669"/>
    <property type="project" value="TreeGrafter"/>
</dbReference>
<dbReference type="GeneTree" id="ENSGT00950000182909"/>
<protein>
    <recommendedName>
        <fullName evidence="7">RING-type domain-containing protein</fullName>
    </recommendedName>
</protein>
<evidence type="ECO:0000259" key="7">
    <source>
        <dbReference type="PROSITE" id="PS50089"/>
    </source>
</evidence>
<keyword evidence="2 4" id="KW-0863">Zinc-finger</keyword>